<evidence type="ECO:0000256" key="1">
    <source>
        <dbReference type="SAM" id="MobiDB-lite"/>
    </source>
</evidence>
<sequence length="91" mass="10065">MDQNRGRPLRGRLRAHLRVATARMPPLATGAGVQLLFSTSQREHFLTPGEPGPAKFDFTIEGRRKNRDPACAGQEPAPPFPARARYQSSIL</sequence>
<feature type="region of interest" description="Disordered" evidence="1">
    <location>
        <begin position="65"/>
        <end position="91"/>
    </location>
</feature>
<dbReference type="EMBL" id="JBHMQV010000007">
    <property type="protein sequence ID" value="MFC0843538.1"/>
    <property type="molecule type" value="Genomic_DNA"/>
</dbReference>
<reference evidence="2 3" key="1">
    <citation type="submission" date="2024-09" db="EMBL/GenBank/DDBJ databases">
        <authorList>
            <person name="Sun Q."/>
            <person name="Mori K."/>
        </authorList>
    </citation>
    <scope>NUCLEOTIDE SEQUENCE [LARGE SCALE GENOMIC DNA]</scope>
    <source>
        <strain evidence="2 3">JCM 4557</strain>
    </source>
</reference>
<dbReference type="Proteomes" id="UP001589887">
    <property type="component" value="Unassembled WGS sequence"/>
</dbReference>
<gene>
    <name evidence="2" type="ORF">ACFH04_07290</name>
</gene>
<keyword evidence="3" id="KW-1185">Reference proteome</keyword>
<organism evidence="2 3">
    <name type="scientific">Streptomyces noboritoensis</name>
    <dbReference type="NCBI Taxonomy" id="67337"/>
    <lineage>
        <taxon>Bacteria</taxon>
        <taxon>Bacillati</taxon>
        <taxon>Actinomycetota</taxon>
        <taxon>Actinomycetes</taxon>
        <taxon>Kitasatosporales</taxon>
        <taxon>Streptomycetaceae</taxon>
        <taxon>Streptomyces</taxon>
    </lineage>
</organism>
<comment type="caution">
    <text evidence="2">The sequence shown here is derived from an EMBL/GenBank/DDBJ whole genome shotgun (WGS) entry which is preliminary data.</text>
</comment>
<dbReference type="RefSeq" id="WP_394317292.1">
    <property type="nucleotide sequence ID" value="NZ_JBHMQV010000007.1"/>
</dbReference>
<evidence type="ECO:0000313" key="3">
    <source>
        <dbReference type="Proteomes" id="UP001589887"/>
    </source>
</evidence>
<proteinExistence type="predicted"/>
<name>A0ABV6TCL7_9ACTN</name>
<protein>
    <submittedName>
        <fullName evidence="2">Uncharacterized protein</fullName>
    </submittedName>
</protein>
<accession>A0ABV6TCL7</accession>
<evidence type="ECO:0000313" key="2">
    <source>
        <dbReference type="EMBL" id="MFC0843538.1"/>
    </source>
</evidence>